<feature type="domain" description="Nephrocystin 3-like N-terminal" evidence="4">
    <location>
        <begin position="74"/>
        <end position="244"/>
    </location>
</feature>
<dbReference type="PROSITE" id="PS00678">
    <property type="entry name" value="WD_REPEATS_1"/>
    <property type="match status" value="3"/>
</dbReference>
<proteinExistence type="predicted"/>
<dbReference type="PROSITE" id="PS50294">
    <property type="entry name" value="WD_REPEATS_REGION"/>
    <property type="match status" value="3"/>
</dbReference>
<evidence type="ECO:0000256" key="1">
    <source>
        <dbReference type="ARBA" id="ARBA00022574"/>
    </source>
</evidence>
<feature type="repeat" description="WD" evidence="3">
    <location>
        <begin position="819"/>
        <end position="860"/>
    </location>
</feature>
<gene>
    <name evidence="5" type="ORF">FPHYL_11253</name>
</gene>
<dbReference type="Pfam" id="PF24883">
    <property type="entry name" value="NPHP3_N"/>
    <property type="match status" value="1"/>
</dbReference>
<reference evidence="5 6" key="1">
    <citation type="submission" date="2020-05" db="EMBL/GenBank/DDBJ databases">
        <title>Identification and distribution of gene clusters putatively required for synthesis of sphingolipid metabolism inhibitors in phylogenetically diverse species of the filamentous fungus Fusarium.</title>
        <authorList>
            <person name="Kim H.-S."/>
            <person name="Busman M."/>
            <person name="Brown D.W."/>
            <person name="Divon H."/>
            <person name="Uhlig S."/>
            <person name="Proctor R.H."/>
        </authorList>
    </citation>
    <scope>NUCLEOTIDE SEQUENCE [LARGE SCALE GENOMIC DNA]</scope>
    <source>
        <strain evidence="5 6">NRRL 13617</strain>
    </source>
</reference>
<feature type="repeat" description="WD" evidence="3">
    <location>
        <begin position="1305"/>
        <end position="1336"/>
    </location>
</feature>
<dbReference type="Proteomes" id="UP000582016">
    <property type="component" value="Unassembled WGS sequence"/>
</dbReference>
<evidence type="ECO:0000313" key="5">
    <source>
        <dbReference type="EMBL" id="KAF5543552.1"/>
    </source>
</evidence>
<comment type="caution">
    <text evidence="5">The sequence shown here is derived from an EMBL/GenBank/DDBJ whole genome shotgun (WGS) entry which is preliminary data.</text>
</comment>
<keyword evidence="2" id="KW-0677">Repeat</keyword>
<evidence type="ECO:0000259" key="4">
    <source>
        <dbReference type="Pfam" id="PF24883"/>
    </source>
</evidence>
<dbReference type="SMART" id="SM00320">
    <property type="entry name" value="WD40"/>
    <property type="match status" value="13"/>
</dbReference>
<evidence type="ECO:0000313" key="6">
    <source>
        <dbReference type="Proteomes" id="UP000582016"/>
    </source>
</evidence>
<dbReference type="EMBL" id="JAAOAQ010000513">
    <property type="protein sequence ID" value="KAF5543552.1"/>
    <property type="molecule type" value="Genomic_DNA"/>
</dbReference>
<dbReference type="Gene3D" id="3.40.50.300">
    <property type="entry name" value="P-loop containing nucleotide triphosphate hydrolases"/>
    <property type="match status" value="1"/>
</dbReference>
<feature type="repeat" description="WD" evidence="3">
    <location>
        <begin position="1214"/>
        <end position="1240"/>
    </location>
</feature>
<dbReference type="InterPro" id="IPR015943">
    <property type="entry name" value="WD40/YVTN_repeat-like_dom_sf"/>
</dbReference>
<keyword evidence="6" id="KW-1185">Reference proteome</keyword>
<feature type="repeat" description="WD" evidence="3">
    <location>
        <begin position="910"/>
        <end position="944"/>
    </location>
</feature>
<dbReference type="PANTHER" id="PTHR19879">
    <property type="entry name" value="TRANSCRIPTION INITIATION FACTOR TFIID"/>
    <property type="match status" value="1"/>
</dbReference>
<evidence type="ECO:0000256" key="2">
    <source>
        <dbReference type="ARBA" id="ARBA00022737"/>
    </source>
</evidence>
<dbReference type="CDD" id="cd00200">
    <property type="entry name" value="WD40"/>
    <property type="match status" value="1"/>
</dbReference>
<dbReference type="InterPro" id="IPR036322">
    <property type="entry name" value="WD40_repeat_dom_sf"/>
</dbReference>
<organism evidence="5 6">
    <name type="scientific">Fusarium phyllophilum</name>
    <dbReference type="NCBI Taxonomy" id="47803"/>
    <lineage>
        <taxon>Eukaryota</taxon>
        <taxon>Fungi</taxon>
        <taxon>Dikarya</taxon>
        <taxon>Ascomycota</taxon>
        <taxon>Pezizomycotina</taxon>
        <taxon>Sordariomycetes</taxon>
        <taxon>Hypocreomycetidae</taxon>
        <taxon>Hypocreales</taxon>
        <taxon>Nectriaceae</taxon>
        <taxon>Fusarium</taxon>
        <taxon>Fusarium fujikuroi species complex</taxon>
    </lineage>
</organism>
<dbReference type="InterPro" id="IPR019775">
    <property type="entry name" value="WD40_repeat_CS"/>
</dbReference>
<dbReference type="InterPro" id="IPR001680">
    <property type="entry name" value="WD40_rpt"/>
</dbReference>
<evidence type="ECO:0000256" key="3">
    <source>
        <dbReference type="PROSITE-ProRule" id="PRU00221"/>
    </source>
</evidence>
<name>A0A8H5IWK7_9HYPO</name>
<accession>A0A8H5IWK7</accession>
<dbReference type="InterPro" id="IPR011047">
    <property type="entry name" value="Quinoprotein_ADH-like_sf"/>
</dbReference>
<feature type="repeat" description="WD" evidence="3">
    <location>
        <begin position="1058"/>
        <end position="1090"/>
    </location>
</feature>
<dbReference type="InterPro" id="IPR056884">
    <property type="entry name" value="NPHP3-like_N"/>
</dbReference>
<dbReference type="SUPFAM" id="SSF50998">
    <property type="entry name" value="Quinoprotein alcohol dehydrogenase-like"/>
    <property type="match status" value="1"/>
</dbReference>
<sequence length="1431" mass="159030">MDTPGPPPGHGNRYDKTINEGGTLQQGDIYANQINQYLGGQERDECLNELLSTNSQNDKAQIELDKGGLFKEAYQWFLDSPSFKKWKGEMNGGLLWVMGDPYTGKTMMLCGIIDELISSTKLSSKESDTLLTFAFFRTPGSNSTGSCTTALAVFCRLICLLVVQQPQLISHVRAKYTEIGSKLYTDSSYCSDAAGVLENMLKDVKAQKVYLVIDALDQCETDLDKLLHFITKCEASSVKWLLSSSKSSSIGMVLRHHRFLVTEDLMSASNALHVSRAVSAYINHVTPQLHCVFEDHELDAKIRQRLEKSPTGSFLWVSQIVQELRQVDTSWGVESVFTQTPKSLEEFYLTALERILCTKGDTASHCGRVLATVRTASKPLYLGELGVLSRLPRTMSGDIKSITKAVHLCGFLLKVQDDGTVVFIHPSAREFVAGIHSYETTWHPESPFWSTVKASHLHLLTACLDIMSENLRRDMYNLKQPDVSIHSIKSPSPNPLAALRYSIVHWADHLEPAALEDTAICGQAVAYHYHIHDFLKINIMFWIEALSLCGQIPGGMRALVKAQQYLSHLPYKVYHKQDLSEEIQRRIKFHDENRCQFAPSPTALHLINIEDEKFPSPLDRYSKMIHDGYRLVSDLRHCIQEYPLQVYYAALVFGSTESSLFKSISHRPSWVSSTPAQSSWNVVRCCIEGQTGPITSLGFSPSGEKLAVVGEWVQVRNSHTTELQQTLKMFESSPIACRFIDHEQKLLIVLRDHTIQVWCVDTGIILQEIKPDTVAIESVAFSVDGQYIAYGGQNGTILLQKMVLGTLEPQLRLQQSSSLQGHTGAVISLSFTHDGKSLVSTASDHHIRIWDIRTGASKLLRDTNENSVLSKTSWPRVVACSPYNDAIAGGFSDGRVLLWETIAGGHYRVLKGHTDYILSIAFSQNGSKIATASKDGTVRVWDTELCVLQQTLLSHFGDSFRSVMFSPDDTQIVSGSPGNTICFWDAVIAAASRTRTSSYVVAKNIGKAFGEYESPFIIGNNKGFRLAVCRSHRVQLWAEELDRTSYTLELVRRSLACSAAFSAARQTIAIGSQDGVVSLWDIKTGQKREAIPSHAGGGRLVLGNMIHSVAFSSDGKMLASGSGTGRARDPGCDDSVRVWDLEGLREVAVFRGHNGPILALAFSSDNQQLVVVRRNTAINCDPSSYGIYQYEVVLCHMSGNQRLLFKAGRPGITVYALTLSPDASLLAVASTTGYVDIWDLFGKISGDQRFRIPKSVVRCRLNAPKHPLICFSPDSRKLAVASHSHAPRGKVWLWDLEARALRQVLEGHKDFILAIEISADGKRLMSVSQDGMVLVWAIDVPPMWETDVSSQLCLHSRPEGDRRPKASFALDLSNSWGVGEDRRWIAWRGRNVFWLPPVYRAMDITATEKEIVFRSQSGELTTLTFSGQVYI</sequence>
<dbReference type="SUPFAM" id="SSF50978">
    <property type="entry name" value="WD40 repeat-like"/>
    <property type="match status" value="1"/>
</dbReference>
<dbReference type="InterPro" id="IPR027417">
    <property type="entry name" value="P-loop_NTPase"/>
</dbReference>
<protein>
    <submittedName>
        <fullName evidence="5">Wd40 repeat protein</fullName>
    </submittedName>
</protein>
<dbReference type="PRINTS" id="PR00320">
    <property type="entry name" value="GPROTEINBRPT"/>
</dbReference>
<dbReference type="InterPro" id="IPR020472">
    <property type="entry name" value="WD40_PAC1"/>
</dbReference>
<dbReference type="Pfam" id="PF00400">
    <property type="entry name" value="WD40"/>
    <property type="match status" value="6"/>
</dbReference>
<dbReference type="OrthoDB" id="256303at2759"/>
<dbReference type="Gene3D" id="2.130.10.10">
    <property type="entry name" value="YVTN repeat-like/Quinoprotein amine dehydrogenase"/>
    <property type="match status" value="4"/>
</dbReference>
<keyword evidence="1 3" id="KW-0853">WD repeat</keyword>
<dbReference type="PROSITE" id="PS50082">
    <property type="entry name" value="WD_REPEATS_2"/>
    <property type="match status" value="6"/>
</dbReference>
<feature type="repeat" description="WD" evidence="3">
    <location>
        <begin position="953"/>
        <end position="985"/>
    </location>
</feature>
<dbReference type="PANTHER" id="PTHR19879:SF9">
    <property type="entry name" value="TRANSCRIPTION INITIATION FACTOR TFIID SUBUNIT 5"/>
    <property type="match status" value="1"/>
</dbReference>